<feature type="domain" description="RecX third three-helical" evidence="7">
    <location>
        <begin position="258"/>
        <end position="298"/>
    </location>
</feature>
<evidence type="ECO:0000256" key="2">
    <source>
        <dbReference type="ARBA" id="ARBA00009695"/>
    </source>
</evidence>
<dbReference type="RefSeq" id="WP_200131096.1">
    <property type="nucleotide sequence ID" value="NZ_JAEHOI010000002.1"/>
</dbReference>
<feature type="compositionally biased region" description="Pro residues" evidence="6">
    <location>
        <begin position="1"/>
        <end position="10"/>
    </location>
</feature>
<dbReference type="AlphaFoldDB" id="A0A934Q9Y9"/>
<comment type="similarity">
    <text evidence="2 5">Belongs to the RecX family.</text>
</comment>
<evidence type="ECO:0000259" key="7">
    <source>
        <dbReference type="Pfam" id="PF21981"/>
    </source>
</evidence>
<keyword evidence="4 5" id="KW-0963">Cytoplasm</keyword>
<evidence type="ECO:0000256" key="6">
    <source>
        <dbReference type="SAM" id="MobiDB-lite"/>
    </source>
</evidence>
<feature type="compositionally biased region" description="Low complexity" evidence="6">
    <location>
        <begin position="139"/>
        <end position="151"/>
    </location>
</feature>
<comment type="function">
    <text evidence="5">Modulates RecA activity.</text>
</comment>
<dbReference type="PANTHER" id="PTHR33602">
    <property type="entry name" value="REGULATORY PROTEIN RECX FAMILY PROTEIN"/>
    <property type="match status" value="1"/>
</dbReference>
<gene>
    <name evidence="5" type="primary">recX</name>
    <name evidence="8" type="ORF">JD292_02165</name>
</gene>
<evidence type="ECO:0000313" key="9">
    <source>
        <dbReference type="Proteomes" id="UP000618733"/>
    </source>
</evidence>
<feature type="region of interest" description="Disordered" evidence="6">
    <location>
        <begin position="34"/>
        <end position="170"/>
    </location>
</feature>
<organism evidence="8 9">
    <name type="scientific">Leucobacter edaphi</name>
    <dbReference type="NCBI Taxonomy" id="2796472"/>
    <lineage>
        <taxon>Bacteria</taxon>
        <taxon>Bacillati</taxon>
        <taxon>Actinomycetota</taxon>
        <taxon>Actinomycetes</taxon>
        <taxon>Micrococcales</taxon>
        <taxon>Microbacteriaceae</taxon>
        <taxon>Leucobacter</taxon>
    </lineage>
</organism>
<dbReference type="HAMAP" id="MF_01114">
    <property type="entry name" value="RecX"/>
    <property type="match status" value="1"/>
</dbReference>
<dbReference type="GO" id="GO:0005737">
    <property type="term" value="C:cytoplasm"/>
    <property type="evidence" value="ECO:0007669"/>
    <property type="project" value="UniProtKB-SubCell"/>
</dbReference>
<reference evidence="8" key="1">
    <citation type="submission" date="2020-12" db="EMBL/GenBank/DDBJ databases">
        <title>Leucobacter sp. CAS2, isolated from Chromium sludge.</title>
        <authorList>
            <person name="Xu Z."/>
        </authorList>
    </citation>
    <scope>NUCLEOTIDE SEQUENCE</scope>
    <source>
        <strain evidence="8">CSA2</strain>
    </source>
</reference>
<evidence type="ECO:0000256" key="5">
    <source>
        <dbReference type="HAMAP-Rule" id="MF_01114"/>
    </source>
</evidence>
<accession>A0A934Q9Y9</accession>
<dbReference type="InterPro" id="IPR036388">
    <property type="entry name" value="WH-like_DNA-bd_sf"/>
</dbReference>
<feature type="compositionally biased region" description="Basic and acidic residues" evidence="6">
    <location>
        <begin position="11"/>
        <end position="22"/>
    </location>
</feature>
<dbReference type="InterPro" id="IPR003783">
    <property type="entry name" value="Regulatory_RecX"/>
</dbReference>
<protein>
    <recommendedName>
        <fullName evidence="3 5">Regulatory protein RecX</fullName>
    </recommendedName>
</protein>
<evidence type="ECO:0000256" key="3">
    <source>
        <dbReference type="ARBA" id="ARBA00018111"/>
    </source>
</evidence>
<feature type="region of interest" description="Disordered" evidence="6">
    <location>
        <begin position="1"/>
        <end position="22"/>
    </location>
</feature>
<sequence>MAVRFLPPPGDPERSPGEDRPDLAEVIEFRSTLHQRRWSAQSPSSGDAEGPDEDAPSSDPVDAGAAEQPEPKTAASVAPALRSARSLLDRESDGEDGAGAAEVILASFAPAAEVPPAEDEETVASGRSGASARHTGGNAPESGPGSAAEAAGEAEEETGPERSCSEDGVRLLARRARSSGELRAELSALGHSAHEVEVTIAEFEESCYLDDEGLARALVEKLRDSKRASRAQIRRKLRERRIADEAVESAIGELDDHEEFSLLREAAEQRAPRLAGLDRQTAERRLLGFLARRGWSGEPAVRAAREALDAAGRPSGGVRFR</sequence>
<keyword evidence="9" id="KW-1185">Reference proteome</keyword>
<comment type="subcellular location">
    <subcellularLocation>
        <location evidence="1 5">Cytoplasm</location>
    </subcellularLocation>
</comment>
<comment type="caution">
    <text evidence="8">The sequence shown here is derived from an EMBL/GenBank/DDBJ whole genome shotgun (WGS) entry which is preliminary data.</text>
</comment>
<dbReference type="EMBL" id="JAEHOI010000002">
    <property type="protein sequence ID" value="MBK0420885.1"/>
    <property type="molecule type" value="Genomic_DNA"/>
</dbReference>
<dbReference type="GO" id="GO:0006282">
    <property type="term" value="P:regulation of DNA repair"/>
    <property type="evidence" value="ECO:0007669"/>
    <property type="project" value="UniProtKB-UniRule"/>
</dbReference>
<dbReference type="Pfam" id="PF21981">
    <property type="entry name" value="RecX_HTH3"/>
    <property type="match status" value="1"/>
</dbReference>
<dbReference type="InterPro" id="IPR053925">
    <property type="entry name" value="RecX_HTH_3rd"/>
</dbReference>
<evidence type="ECO:0000313" key="8">
    <source>
        <dbReference type="EMBL" id="MBK0420885.1"/>
    </source>
</evidence>
<evidence type="ECO:0000256" key="4">
    <source>
        <dbReference type="ARBA" id="ARBA00022490"/>
    </source>
</evidence>
<dbReference type="Gene3D" id="1.10.10.10">
    <property type="entry name" value="Winged helix-like DNA-binding domain superfamily/Winged helix DNA-binding domain"/>
    <property type="match status" value="1"/>
</dbReference>
<dbReference type="PANTHER" id="PTHR33602:SF1">
    <property type="entry name" value="REGULATORY PROTEIN RECX FAMILY PROTEIN"/>
    <property type="match status" value="1"/>
</dbReference>
<proteinExistence type="inferred from homology"/>
<feature type="compositionally biased region" description="Basic and acidic residues" evidence="6">
    <location>
        <begin position="159"/>
        <end position="169"/>
    </location>
</feature>
<dbReference type="Proteomes" id="UP000618733">
    <property type="component" value="Unassembled WGS sequence"/>
</dbReference>
<evidence type="ECO:0000256" key="1">
    <source>
        <dbReference type="ARBA" id="ARBA00004496"/>
    </source>
</evidence>
<name>A0A934Q9Y9_9MICO</name>